<dbReference type="AlphaFoldDB" id="A0AAV4D858"/>
<comment type="caution">
    <text evidence="1">The sequence shown here is derived from an EMBL/GenBank/DDBJ whole genome shotgun (WGS) entry which is preliminary data.</text>
</comment>
<evidence type="ECO:0000313" key="1">
    <source>
        <dbReference type="EMBL" id="GFO40423.1"/>
    </source>
</evidence>
<evidence type="ECO:0000313" key="2">
    <source>
        <dbReference type="Proteomes" id="UP000735302"/>
    </source>
</evidence>
<reference evidence="1 2" key="1">
    <citation type="journal article" date="2021" name="Elife">
        <title>Chloroplast acquisition without the gene transfer in kleptoplastic sea slugs, Plakobranchus ocellatus.</title>
        <authorList>
            <person name="Maeda T."/>
            <person name="Takahashi S."/>
            <person name="Yoshida T."/>
            <person name="Shimamura S."/>
            <person name="Takaki Y."/>
            <person name="Nagai Y."/>
            <person name="Toyoda A."/>
            <person name="Suzuki Y."/>
            <person name="Arimoto A."/>
            <person name="Ishii H."/>
            <person name="Satoh N."/>
            <person name="Nishiyama T."/>
            <person name="Hasebe M."/>
            <person name="Maruyama T."/>
            <person name="Minagawa J."/>
            <person name="Obokata J."/>
            <person name="Shigenobu S."/>
        </authorList>
    </citation>
    <scope>NUCLEOTIDE SEQUENCE [LARGE SCALE GENOMIC DNA]</scope>
</reference>
<sequence>MVTFYELSDPSVYNQSNCGTKVTSTLTLMVNLDLHNKRLACLSYNRTYIERFEIADLSELFVVSDPNNEKVPDFQFSFKAVLWISIALIIFLLGQQITGFTSSSTGEEVTGFVGYTCNSCVLLLHVPWATSVTAIGLVSDNCNSFRSYSYVYHGYNCNLEQQLL</sequence>
<gene>
    <name evidence="1" type="ORF">PoB_006692800</name>
</gene>
<dbReference type="EMBL" id="BLXT01007613">
    <property type="protein sequence ID" value="GFO40423.1"/>
    <property type="molecule type" value="Genomic_DNA"/>
</dbReference>
<protein>
    <submittedName>
        <fullName evidence="1">Uncharacterized protein</fullName>
    </submittedName>
</protein>
<organism evidence="1 2">
    <name type="scientific">Plakobranchus ocellatus</name>
    <dbReference type="NCBI Taxonomy" id="259542"/>
    <lineage>
        <taxon>Eukaryota</taxon>
        <taxon>Metazoa</taxon>
        <taxon>Spiralia</taxon>
        <taxon>Lophotrochozoa</taxon>
        <taxon>Mollusca</taxon>
        <taxon>Gastropoda</taxon>
        <taxon>Heterobranchia</taxon>
        <taxon>Euthyneura</taxon>
        <taxon>Panpulmonata</taxon>
        <taxon>Sacoglossa</taxon>
        <taxon>Placobranchoidea</taxon>
        <taxon>Plakobranchidae</taxon>
        <taxon>Plakobranchus</taxon>
    </lineage>
</organism>
<accession>A0AAV4D858</accession>
<keyword evidence="2" id="KW-1185">Reference proteome</keyword>
<proteinExistence type="predicted"/>
<name>A0AAV4D858_9GAST</name>
<dbReference type="Proteomes" id="UP000735302">
    <property type="component" value="Unassembled WGS sequence"/>
</dbReference>